<dbReference type="InterPro" id="IPR024775">
    <property type="entry name" value="DinB-like"/>
</dbReference>
<dbReference type="OrthoDB" id="7172021at2"/>
<dbReference type="Pfam" id="PF12867">
    <property type="entry name" value="DinB_2"/>
    <property type="match status" value="1"/>
</dbReference>
<organism evidence="2 3">
    <name type="scientific">Paraburkholderia acidiphila</name>
    <dbReference type="NCBI Taxonomy" id="2571747"/>
    <lineage>
        <taxon>Bacteria</taxon>
        <taxon>Pseudomonadati</taxon>
        <taxon>Pseudomonadota</taxon>
        <taxon>Betaproteobacteria</taxon>
        <taxon>Burkholderiales</taxon>
        <taxon>Burkholderiaceae</taxon>
        <taxon>Paraburkholderia</taxon>
    </lineage>
</organism>
<dbReference type="AlphaFoldDB" id="A0A7Z2G9B5"/>
<proteinExistence type="predicted"/>
<evidence type="ECO:0000313" key="2">
    <source>
        <dbReference type="EMBL" id="QGZ57434.1"/>
    </source>
</evidence>
<gene>
    <name evidence="2" type="ORF">FAZ97_21235</name>
</gene>
<sequence length="269" mass="29838">MHSRFDRFKATPLASQLEALIDAPGRYAEYAVLSRVGVAAIAAVAEEIAQKFPEIGEDTTARQYCGALVAEVMRRHGHEVAQARGRVSGALFSYGAVFSAQPVVLPFEAVVEALATMPERFAALVKRVPMNLWSRRPGGTGFSLLEHACHLRDLDAIFAERFSIVRKAQLPEIASVNGTALAEERDYLRQDLVAAMGEFSEGRARLCASLKRLTPEQRLRCGLRDGVRRMTLEELVRELLDHDRTHGLELEELESELQEKAHPRAFSAS</sequence>
<evidence type="ECO:0000259" key="1">
    <source>
        <dbReference type="Pfam" id="PF12867"/>
    </source>
</evidence>
<dbReference type="InterPro" id="IPR034660">
    <property type="entry name" value="DinB/YfiT-like"/>
</dbReference>
<reference evidence="2 3" key="1">
    <citation type="submission" date="2019-12" db="EMBL/GenBank/DDBJ databases">
        <title>Paraburkholderia acidiphila 7Q-K02 sp. nov and Paraburkholderia acidisoli DHF22 sp. nov., two strains isolated from forest soil.</title>
        <authorList>
            <person name="Gao Z."/>
            <person name="Qiu L."/>
        </authorList>
    </citation>
    <scope>NUCLEOTIDE SEQUENCE [LARGE SCALE GENOMIC DNA]</scope>
    <source>
        <strain evidence="2 3">7Q-K02</strain>
    </source>
</reference>
<dbReference type="SUPFAM" id="SSF109854">
    <property type="entry name" value="DinB/YfiT-like putative metalloenzymes"/>
    <property type="match status" value="1"/>
</dbReference>
<dbReference type="EMBL" id="CP046910">
    <property type="protein sequence ID" value="QGZ57434.1"/>
    <property type="molecule type" value="Genomic_DNA"/>
</dbReference>
<dbReference type="Gene3D" id="1.20.120.450">
    <property type="entry name" value="dinb family like domain"/>
    <property type="match status" value="1"/>
</dbReference>
<dbReference type="RefSeq" id="WP_158760379.1">
    <property type="nucleotide sequence ID" value="NZ_CP046910.1"/>
</dbReference>
<name>A0A7Z2G9B5_9BURK</name>
<dbReference type="Proteomes" id="UP000434209">
    <property type="component" value="Chromosome 2"/>
</dbReference>
<protein>
    <submittedName>
        <fullName evidence="2">DinB family protein</fullName>
    </submittedName>
</protein>
<accession>A0A7Z2G9B5</accession>
<dbReference type="KEGG" id="pacp:FAZ97_21235"/>
<feature type="domain" description="DinB-like" evidence="1">
    <location>
        <begin position="114"/>
        <end position="249"/>
    </location>
</feature>
<keyword evidence="3" id="KW-1185">Reference proteome</keyword>
<evidence type="ECO:0000313" key="3">
    <source>
        <dbReference type="Proteomes" id="UP000434209"/>
    </source>
</evidence>